<dbReference type="Gene3D" id="3.40.50.300">
    <property type="entry name" value="P-loop containing nucleotide triphosphate hydrolases"/>
    <property type="match status" value="2"/>
</dbReference>
<dbReference type="Pfam" id="PF00271">
    <property type="entry name" value="Helicase_C"/>
    <property type="match status" value="1"/>
</dbReference>
<dbReference type="GO" id="GO:0016787">
    <property type="term" value="F:hydrolase activity"/>
    <property type="evidence" value="ECO:0007669"/>
    <property type="project" value="UniProtKB-KW"/>
</dbReference>
<keyword evidence="13" id="KW-1185">Reference proteome</keyword>
<dbReference type="OMA" id="DHTWEQT"/>
<feature type="compositionally biased region" description="Low complexity" evidence="8">
    <location>
        <begin position="21"/>
        <end position="33"/>
    </location>
</feature>
<feature type="region of interest" description="Disordered" evidence="8">
    <location>
        <begin position="17"/>
        <end position="43"/>
    </location>
</feature>
<dbReference type="GO" id="GO:0003724">
    <property type="term" value="F:RNA helicase activity"/>
    <property type="evidence" value="ECO:0007669"/>
    <property type="project" value="UniProtKB-EC"/>
</dbReference>
<feature type="short sequence motif" description="Q motif" evidence="6">
    <location>
        <begin position="108"/>
        <end position="136"/>
    </location>
</feature>
<feature type="region of interest" description="Disordered" evidence="8">
    <location>
        <begin position="496"/>
        <end position="551"/>
    </location>
</feature>
<comment type="similarity">
    <text evidence="7">Belongs to the DEAD box helicase family.</text>
</comment>
<dbReference type="InParanoid" id="F1A0Q4"/>
<evidence type="ECO:0000256" key="7">
    <source>
        <dbReference type="RuleBase" id="RU000492"/>
    </source>
</evidence>
<name>F1A0Q4_DICPU</name>
<dbReference type="VEuPathDB" id="AmoebaDB:DICPUDRAFT_41749"/>
<dbReference type="OrthoDB" id="196131at2759"/>
<keyword evidence="5 7" id="KW-0067">ATP-binding</keyword>
<dbReference type="PROSITE" id="PS51195">
    <property type="entry name" value="Q_MOTIF"/>
    <property type="match status" value="1"/>
</dbReference>
<dbReference type="PANTHER" id="PTHR47958">
    <property type="entry name" value="ATP-DEPENDENT RNA HELICASE DBP3"/>
    <property type="match status" value="1"/>
</dbReference>
<dbReference type="InterPro" id="IPR001650">
    <property type="entry name" value="Helicase_C-like"/>
</dbReference>
<evidence type="ECO:0000256" key="6">
    <source>
        <dbReference type="PROSITE-ProRule" id="PRU00552"/>
    </source>
</evidence>
<dbReference type="STRING" id="5786.F1A0Q4"/>
<evidence type="ECO:0000256" key="8">
    <source>
        <dbReference type="SAM" id="MobiDB-lite"/>
    </source>
</evidence>
<dbReference type="FunFam" id="3.40.50.300:FF:000079">
    <property type="entry name" value="probable ATP-dependent RNA helicase DDX17"/>
    <property type="match status" value="1"/>
</dbReference>
<dbReference type="InterPro" id="IPR014001">
    <property type="entry name" value="Helicase_ATP-bd"/>
</dbReference>
<dbReference type="GeneID" id="10510945"/>
<evidence type="ECO:0000256" key="1">
    <source>
        <dbReference type="ARBA" id="ARBA00012552"/>
    </source>
</evidence>
<dbReference type="AlphaFoldDB" id="F1A0Q4"/>
<accession>F1A0Q4</accession>
<dbReference type="PROSITE" id="PS00039">
    <property type="entry name" value="DEAD_ATP_HELICASE"/>
    <property type="match status" value="1"/>
</dbReference>
<dbReference type="Proteomes" id="UP000001064">
    <property type="component" value="Unassembled WGS sequence"/>
</dbReference>
<dbReference type="GO" id="GO:0005634">
    <property type="term" value="C:nucleus"/>
    <property type="evidence" value="ECO:0000318"/>
    <property type="project" value="GO_Central"/>
</dbReference>
<evidence type="ECO:0000259" key="11">
    <source>
        <dbReference type="PROSITE" id="PS51195"/>
    </source>
</evidence>
<reference evidence="13" key="1">
    <citation type="journal article" date="2011" name="Genome Biol.">
        <title>Comparative genomics of the social amoebae Dictyostelium discoideum and Dictyostelium purpureum.</title>
        <authorList>
            <consortium name="US DOE Joint Genome Institute (JGI-PGF)"/>
            <person name="Sucgang R."/>
            <person name="Kuo A."/>
            <person name="Tian X."/>
            <person name="Salerno W."/>
            <person name="Parikh A."/>
            <person name="Feasley C.L."/>
            <person name="Dalin E."/>
            <person name="Tu H."/>
            <person name="Huang E."/>
            <person name="Barry K."/>
            <person name="Lindquist E."/>
            <person name="Shapiro H."/>
            <person name="Bruce D."/>
            <person name="Schmutz J."/>
            <person name="Salamov A."/>
            <person name="Fey P."/>
            <person name="Gaudet P."/>
            <person name="Anjard C."/>
            <person name="Babu M.M."/>
            <person name="Basu S."/>
            <person name="Bushmanova Y."/>
            <person name="van der Wel H."/>
            <person name="Katoh-Kurasawa M."/>
            <person name="Dinh C."/>
            <person name="Coutinho P.M."/>
            <person name="Saito T."/>
            <person name="Elias M."/>
            <person name="Schaap P."/>
            <person name="Kay R.R."/>
            <person name="Henrissat B."/>
            <person name="Eichinger L."/>
            <person name="Rivero F."/>
            <person name="Putnam N.H."/>
            <person name="West C.M."/>
            <person name="Loomis W.F."/>
            <person name="Chisholm R.L."/>
            <person name="Shaulsky G."/>
            <person name="Strassmann J.E."/>
            <person name="Queller D.C."/>
            <person name="Kuspa A."/>
            <person name="Grigoriev I.V."/>
        </authorList>
    </citation>
    <scope>NUCLEOTIDE SEQUENCE [LARGE SCALE GENOMIC DNA]</scope>
    <source>
        <strain evidence="13">QSDP1</strain>
    </source>
</reference>
<dbReference type="SMART" id="SM00490">
    <property type="entry name" value="HELICc"/>
    <property type="match status" value="1"/>
</dbReference>
<proteinExistence type="inferred from homology"/>
<feature type="domain" description="Helicase C-terminal" evidence="10">
    <location>
        <begin position="325"/>
        <end position="492"/>
    </location>
</feature>
<evidence type="ECO:0000256" key="3">
    <source>
        <dbReference type="ARBA" id="ARBA00022801"/>
    </source>
</evidence>
<dbReference type="SMART" id="SM00487">
    <property type="entry name" value="DEXDc"/>
    <property type="match status" value="1"/>
</dbReference>
<dbReference type="CDD" id="cd17952">
    <property type="entry name" value="DEADc_DDX42"/>
    <property type="match status" value="1"/>
</dbReference>
<dbReference type="CDD" id="cd18787">
    <property type="entry name" value="SF2_C_DEAD"/>
    <property type="match status" value="1"/>
</dbReference>
<dbReference type="eggNOG" id="KOG0339">
    <property type="taxonomic scope" value="Eukaryota"/>
</dbReference>
<feature type="non-terminal residue" evidence="12">
    <location>
        <position position="1"/>
    </location>
</feature>
<keyword evidence="4 7" id="KW-0347">Helicase</keyword>
<dbReference type="PROSITE" id="PS51194">
    <property type="entry name" value="HELICASE_CTER"/>
    <property type="match status" value="1"/>
</dbReference>
<evidence type="ECO:0000259" key="9">
    <source>
        <dbReference type="PROSITE" id="PS51192"/>
    </source>
</evidence>
<evidence type="ECO:0000256" key="4">
    <source>
        <dbReference type="ARBA" id="ARBA00022806"/>
    </source>
</evidence>
<evidence type="ECO:0000256" key="2">
    <source>
        <dbReference type="ARBA" id="ARBA00022741"/>
    </source>
</evidence>
<evidence type="ECO:0000256" key="5">
    <source>
        <dbReference type="ARBA" id="ARBA00022840"/>
    </source>
</evidence>
<evidence type="ECO:0000313" key="13">
    <source>
        <dbReference type="Proteomes" id="UP000001064"/>
    </source>
</evidence>
<dbReference type="EMBL" id="GL871346">
    <property type="protein sequence ID" value="EGC30233.1"/>
    <property type="molecule type" value="Genomic_DNA"/>
</dbReference>
<dbReference type="EC" id="3.6.4.13" evidence="1"/>
<dbReference type="InterPro" id="IPR011545">
    <property type="entry name" value="DEAD/DEAH_box_helicase_dom"/>
</dbReference>
<gene>
    <name evidence="12" type="ORF">DICPUDRAFT_41749</name>
</gene>
<dbReference type="KEGG" id="dpp:DICPUDRAFT_41749"/>
<dbReference type="SUPFAM" id="SSF52540">
    <property type="entry name" value="P-loop containing nucleoside triphosphate hydrolases"/>
    <property type="match status" value="1"/>
</dbReference>
<keyword evidence="2 7" id="KW-0547">Nucleotide-binding</keyword>
<feature type="domain" description="Helicase ATP-binding" evidence="9">
    <location>
        <begin position="139"/>
        <end position="314"/>
    </location>
</feature>
<keyword evidence="3 7" id="KW-0378">Hydrolase</keyword>
<organism evidence="12 13">
    <name type="scientific">Dictyostelium purpureum</name>
    <name type="common">Slime mold</name>
    <dbReference type="NCBI Taxonomy" id="5786"/>
    <lineage>
        <taxon>Eukaryota</taxon>
        <taxon>Amoebozoa</taxon>
        <taxon>Evosea</taxon>
        <taxon>Eumycetozoa</taxon>
        <taxon>Dictyostelia</taxon>
        <taxon>Dictyosteliales</taxon>
        <taxon>Dictyosteliaceae</taxon>
        <taxon>Dictyostelium</taxon>
    </lineage>
</organism>
<dbReference type="GO" id="GO:0005524">
    <property type="term" value="F:ATP binding"/>
    <property type="evidence" value="ECO:0007669"/>
    <property type="project" value="UniProtKB-KW"/>
</dbReference>
<dbReference type="FunCoup" id="F1A0Q4">
    <property type="interactions" value="243"/>
</dbReference>
<dbReference type="Pfam" id="PF00270">
    <property type="entry name" value="DEAD"/>
    <property type="match status" value="1"/>
</dbReference>
<dbReference type="InterPro" id="IPR000629">
    <property type="entry name" value="RNA-helicase_DEAD-box_CS"/>
</dbReference>
<dbReference type="RefSeq" id="XP_003293247.1">
    <property type="nucleotide sequence ID" value="XM_003293199.1"/>
</dbReference>
<dbReference type="PROSITE" id="PS51192">
    <property type="entry name" value="HELICASE_ATP_BIND_1"/>
    <property type="match status" value="1"/>
</dbReference>
<evidence type="ECO:0000259" key="10">
    <source>
        <dbReference type="PROSITE" id="PS51194"/>
    </source>
</evidence>
<evidence type="ECO:0000313" key="12">
    <source>
        <dbReference type="EMBL" id="EGC30233.1"/>
    </source>
</evidence>
<feature type="domain" description="DEAD-box RNA helicase Q" evidence="11">
    <location>
        <begin position="108"/>
        <end position="136"/>
    </location>
</feature>
<dbReference type="InterPro" id="IPR027417">
    <property type="entry name" value="P-loop_NTPase"/>
</dbReference>
<sequence>RDDIDYEDDEEAFYKLRQKQKQQPTIQQQQHQQQSEDDFDYSSLDDKRKKIIEPLPPIDHSKEKYIEFNKYFYDEHEEITNLTEEKLFELRKELDIRIQGSDLVNPVTSFGHYGFENLLLQAISKQNIDTPTPIQKQAIPIALSGRDLIAIAKTGSGKTATFIWPSIPHIMDQPYLEKGDGPIALFLAPTRELAQQIYLETLKYSKYFKLRTTVLYGGVSKQQQCKELKAGCEIVVSTPGRLIDMIKLKATKLNRVTYLVLDEADKMFDFGFGPQVLSIVNHVRPDRQTLLFSATFKQNVEDFARSILTDPIKISIGQAGSANSDITQIVQVLKSESEKWSWLIDNLPNLLNQGSVLIFVSMKASVEELSKNLTNFGFKTCSIHGDKNQYERSQTIQTFKEGKVNILIATDVAARGLDIPLIKNVINFDPSRDIESHTHRIGRTGRAGAKGDAYTLITPKDVNFAADLVKNLEGANQYVSSDLIQIALNNSTFRRERSGFNSNRGNRGGRGGRGFRRNSRGGFNNGNNRSDSNNQPSNRDNYRDNNNNIGN</sequence>
<feature type="compositionally biased region" description="Low complexity" evidence="8">
    <location>
        <begin position="520"/>
        <end position="534"/>
    </location>
</feature>
<dbReference type="InterPro" id="IPR014014">
    <property type="entry name" value="RNA_helicase_DEAD_Q_motif"/>
</dbReference>
<protein>
    <recommendedName>
        <fullName evidence="1">RNA helicase</fullName>
        <ecNumber evidence="1">3.6.4.13</ecNumber>
    </recommendedName>
</protein>
<feature type="non-terminal residue" evidence="12">
    <location>
        <position position="551"/>
    </location>
</feature>
<dbReference type="GO" id="GO:0003676">
    <property type="term" value="F:nucleic acid binding"/>
    <property type="evidence" value="ECO:0007669"/>
    <property type="project" value="InterPro"/>
</dbReference>